<feature type="binding site" evidence="11">
    <location>
        <position position="62"/>
    </location>
    <ligand>
        <name>substrate</name>
    </ligand>
</feature>
<comment type="catalytic activity">
    <reaction evidence="10 11">
        <text>shikimate + ATP = 3-phosphoshikimate + ADP + H(+)</text>
        <dbReference type="Rhea" id="RHEA:13121"/>
        <dbReference type="ChEBI" id="CHEBI:15378"/>
        <dbReference type="ChEBI" id="CHEBI:30616"/>
        <dbReference type="ChEBI" id="CHEBI:36208"/>
        <dbReference type="ChEBI" id="CHEBI:145989"/>
        <dbReference type="ChEBI" id="CHEBI:456216"/>
        <dbReference type="EC" id="2.7.1.71"/>
    </reaction>
</comment>
<dbReference type="Gene3D" id="3.40.50.300">
    <property type="entry name" value="P-loop containing nucleotide triphosphate hydrolases"/>
    <property type="match status" value="1"/>
</dbReference>
<sequence>MSPRSQAGPTRIALVGMPGAGKTTLGCALAGALGLPFVDADRELERRFGAPVAAQFHAGDFRAREADVIDALTRGPALVLATGGGAVLRDDTRARLGQRCFVIHLASDLDTLWRRTRDDASRPLLNVADPRAALAALHDARESLYRACAHCRIDTSGQSVAQTLAAALDALAMA</sequence>
<dbReference type="HAMAP" id="MF_00109">
    <property type="entry name" value="Shikimate_kinase"/>
    <property type="match status" value="1"/>
</dbReference>
<feature type="binding site" evidence="11">
    <location>
        <begin position="19"/>
        <end position="24"/>
    </location>
    <ligand>
        <name>ATP</name>
        <dbReference type="ChEBI" id="CHEBI:30616"/>
    </ligand>
</feature>
<dbReference type="RefSeq" id="WP_244289289.1">
    <property type="nucleotide sequence ID" value="NZ_CADIKG010000006.1"/>
</dbReference>
<keyword evidence="9 11" id="KW-0057">Aromatic amino acid biosynthesis</keyword>
<keyword evidence="7 11" id="KW-0418">Kinase</keyword>
<dbReference type="EC" id="2.7.1.71" evidence="3 11"/>
<dbReference type="GO" id="GO:0009073">
    <property type="term" value="P:aromatic amino acid family biosynthetic process"/>
    <property type="evidence" value="ECO:0007669"/>
    <property type="project" value="UniProtKB-KW"/>
</dbReference>
<comment type="pathway">
    <text evidence="1 11">Metabolic intermediate biosynthesis; chorismate biosynthesis; chorismate from D-erythrose 4-phosphate and phosphoenolpyruvate: step 5/7.</text>
</comment>
<proteinExistence type="inferred from homology"/>
<dbReference type="PROSITE" id="PS01128">
    <property type="entry name" value="SHIKIMATE_KINASE"/>
    <property type="match status" value="1"/>
</dbReference>
<name>A0A6J5DWG6_9BURK</name>
<protein>
    <recommendedName>
        <fullName evidence="3 11">Shikimate kinase</fullName>
        <shortName evidence="11">SK</shortName>
        <ecNumber evidence="3 11">2.7.1.71</ecNumber>
    </recommendedName>
</protein>
<feature type="binding site" evidence="11">
    <location>
        <position position="141"/>
    </location>
    <ligand>
        <name>substrate</name>
    </ligand>
</feature>
<dbReference type="SUPFAM" id="SSF52540">
    <property type="entry name" value="P-loop containing nucleoside triphosphate hydrolases"/>
    <property type="match status" value="1"/>
</dbReference>
<keyword evidence="11" id="KW-0460">Magnesium</keyword>
<dbReference type="GO" id="GO:0000287">
    <property type="term" value="F:magnesium ion binding"/>
    <property type="evidence" value="ECO:0007669"/>
    <property type="project" value="UniProtKB-UniRule"/>
</dbReference>
<dbReference type="InterPro" id="IPR023000">
    <property type="entry name" value="Shikimate_kinase_CS"/>
</dbReference>
<dbReference type="GO" id="GO:0005829">
    <property type="term" value="C:cytosol"/>
    <property type="evidence" value="ECO:0007669"/>
    <property type="project" value="TreeGrafter"/>
</dbReference>
<dbReference type="EMBL" id="CADIKG010000006">
    <property type="protein sequence ID" value="CAB3757225.1"/>
    <property type="molecule type" value="Genomic_DNA"/>
</dbReference>
<reference evidence="12 13" key="1">
    <citation type="submission" date="2020-04" db="EMBL/GenBank/DDBJ databases">
        <authorList>
            <person name="De Canck E."/>
        </authorList>
    </citation>
    <scope>NUCLEOTIDE SEQUENCE [LARGE SCALE GENOMIC DNA]</scope>
    <source>
        <strain evidence="12 13">LMG 29660</strain>
    </source>
</reference>
<dbReference type="PANTHER" id="PTHR21087:SF16">
    <property type="entry name" value="SHIKIMATE KINASE 1, CHLOROPLASTIC"/>
    <property type="match status" value="1"/>
</dbReference>
<evidence type="ECO:0000256" key="2">
    <source>
        <dbReference type="ARBA" id="ARBA00006997"/>
    </source>
</evidence>
<keyword evidence="8 11" id="KW-0067">ATP-binding</keyword>
<accession>A0A6J5DWG6</accession>
<feature type="binding site" evidence="11">
    <location>
        <position position="23"/>
    </location>
    <ligand>
        <name>Mg(2+)</name>
        <dbReference type="ChEBI" id="CHEBI:18420"/>
    </ligand>
</feature>
<dbReference type="GO" id="GO:0008652">
    <property type="term" value="P:amino acid biosynthetic process"/>
    <property type="evidence" value="ECO:0007669"/>
    <property type="project" value="UniProtKB-KW"/>
</dbReference>
<comment type="function">
    <text evidence="11">Catalyzes the specific phosphorylation of the 3-hydroxyl group of shikimic acid using ATP as a cosubstrate.</text>
</comment>
<dbReference type="GO" id="GO:0005524">
    <property type="term" value="F:ATP binding"/>
    <property type="evidence" value="ECO:0007669"/>
    <property type="project" value="UniProtKB-UniRule"/>
</dbReference>
<dbReference type="Proteomes" id="UP000494135">
    <property type="component" value="Unassembled WGS sequence"/>
</dbReference>
<keyword evidence="6 11" id="KW-0547">Nucleotide-binding</keyword>
<evidence type="ECO:0000256" key="7">
    <source>
        <dbReference type="ARBA" id="ARBA00022777"/>
    </source>
</evidence>
<dbReference type="PRINTS" id="PR01100">
    <property type="entry name" value="SHIKIMTKNASE"/>
</dbReference>
<comment type="similarity">
    <text evidence="2 11">Belongs to the shikimate kinase family.</text>
</comment>
<keyword evidence="4 11" id="KW-0028">Amino-acid biosynthesis</keyword>
<dbReference type="AlphaFoldDB" id="A0A6J5DWG6"/>
<feature type="binding site" evidence="11">
    <location>
        <position position="122"/>
    </location>
    <ligand>
        <name>ATP</name>
        <dbReference type="ChEBI" id="CHEBI:30616"/>
    </ligand>
</feature>
<keyword evidence="5 11" id="KW-0808">Transferase</keyword>
<evidence type="ECO:0000256" key="10">
    <source>
        <dbReference type="ARBA" id="ARBA00048567"/>
    </source>
</evidence>
<dbReference type="PANTHER" id="PTHR21087">
    <property type="entry name" value="SHIKIMATE KINASE"/>
    <property type="match status" value="1"/>
</dbReference>
<keyword evidence="11" id="KW-0963">Cytoplasm</keyword>
<comment type="subunit">
    <text evidence="11">Monomer.</text>
</comment>
<feature type="binding site" evidence="11">
    <location>
        <position position="41"/>
    </location>
    <ligand>
        <name>substrate</name>
    </ligand>
</feature>
<evidence type="ECO:0000256" key="3">
    <source>
        <dbReference type="ARBA" id="ARBA00012154"/>
    </source>
</evidence>
<dbReference type="InterPro" id="IPR031322">
    <property type="entry name" value="Shikimate/glucono_kinase"/>
</dbReference>
<dbReference type="InterPro" id="IPR027417">
    <property type="entry name" value="P-loop_NTPase"/>
</dbReference>
<keyword evidence="11" id="KW-0479">Metal-binding</keyword>
<evidence type="ECO:0000256" key="5">
    <source>
        <dbReference type="ARBA" id="ARBA00022679"/>
    </source>
</evidence>
<organism evidence="12 13">
    <name type="scientific">Burkholderia puraquae</name>
    <dbReference type="NCBI Taxonomy" id="1904757"/>
    <lineage>
        <taxon>Bacteria</taxon>
        <taxon>Pseudomonadati</taxon>
        <taxon>Pseudomonadota</taxon>
        <taxon>Betaproteobacteria</taxon>
        <taxon>Burkholderiales</taxon>
        <taxon>Burkholderiaceae</taxon>
        <taxon>Burkholderia</taxon>
        <taxon>Burkholderia cepacia complex</taxon>
    </lineage>
</organism>
<feature type="binding site" evidence="11">
    <location>
        <position position="158"/>
    </location>
    <ligand>
        <name>ATP</name>
        <dbReference type="ChEBI" id="CHEBI:30616"/>
    </ligand>
</feature>
<dbReference type="InterPro" id="IPR000623">
    <property type="entry name" value="Shikimate_kinase/TSH1"/>
</dbReference>
<evidence type="ECO:0000256" key="1">
    <source>
        <dbReference type="ARBA" id="ARBA00004842"/>
    </source>
</evidence>
<evidence type="ECO:0000256" key="4">
    <source>
        <dbReference type="ARBA" id="ARBA00022605"/>
    </source>
</evidence>
<evidence type="ECO:0000256" key="9">
    <source>
        <dbReference type="ARBA" id="ARBA00023141"/>
    </source>
</evidence>
<evidence type="ECO:0000256" key="11">
    <source>
        <dbReference type="HAMAP-Rule" id="MF_00109"/>
    </source>
</evidence>
<gene>
    <name evidence="12" type="primary">aroK_1</name>
    <name evidence="11" type="synonym">aroK</name>
    <name evidence="12" type="ORF">LMG29660_03053</name>
</gene>
<evidence type="ECO:0000256" key="8">
    <source>
        <dbReference type="ARBA" id="ARBA00022840"/>
    </source>
</evidence>
<dbReference type="GO" id="GO:0009423">
    <property type="term" value="P:chorismate biosynthetic process"/>
    <property type="evidence" value="ECO:0007669"/>
    <property type="project" value="UniProtKB-UniRule"/>
</dbReference>
<evidence type="ECO:0000313" key="13">
    <source>
        <dbReference type="Proteomes" id="UP000494135"/>
    </source>
</evidence>
<comment type="subcellular location">
    <subcellularLocation>
        <location evidence="11">Cytoplasm</location>
    </subcellularLocation>
</comment>
<comment type="cofactor">
    <cofactor evidence="11">
        <name>Mg(2+)</name>
        <dbReference type="ChEBI" id="CHEBI:18420"/>
    </cofactor>
    <text evidence="11">Binds 1 Mg(2+) ion per subunit.</text>
</comment>
<dbReference type="Pfam" id="PF01202">
    <property type="entry name" value="SKI"/>
    <property type="match status" value="1"/>
</dbReference>
<feature type="binding site" evidence="11">
    <location>
        <position position="84"/>
    </location>
    <ligand>
        <name>substrate</name>
    </ligand>
</feature>
<evidence type="ECO:0000313" key="12">
    <source>
        <dbReference type="EMBL" id="CAB3757225.1"/>
    </source>
</evidence>
<dbReference type="CDD" id="cd00464">
    <property type="entry name" value="SK"/>
    <property type="match status" value="1"/>
</dbReference>
<evidence type="ECO:0000256" key="6">
    <source>
        <dbReference type="ARBA" id="ARBA00022741"/>
    </source>
</evidence>
<dbReference type="UniPathway" id="UPA00053">
    <property type="reaction ID" value="UER00088"/>
</dbReference>
<dbReference type="GO" id="GO:0004765">
    <property type="term" value="F:shikimate kinase activity"/>
    <property type="evidence" value="ECO:0007669"/>
    <property type="project" value="UniProtKB-UniRule"/>
</dbReference>